<proteinExistence type="predicted"/>
<dbReference type="Pfam" id="PF09335">
    <property type="entry name" value="VTT_dom"/>
    <property type="match status" value="1"/>
</dbReference>
<keyword evidence="1" id="KW-0812">Transmembrane</keyword>
<keyword evidence="1" id="KW-1133">Transmembrane helix</keyword>
<dbReference type="PANTHER" id="PTHR42709:SF9">
    <property type="entry name" value="ALKALINE PHOSPHATASE LIKE PROTEIN"/>
    <property type="match status" value="1"/>
</dbReference>
<feature type="transmembrane region" description="Helical" evidence="1">
    <location>
        <begin position="137"/>
        <end position="160"/>
    </location>
</feature>
<sequence length="200" mass="21385">MQHAVVSFIDHAGLGGFFIAMVLGNIGAPVGSEIVLPTAGALVATGHLGNLWVAILVAVLAELVGQGLGYAIGRFGGRPLVERYGKYVGFHHDRLDQVHAFFRRWGSFAVFLCRFIPVIRGIDGIPAGIAEMDLAPFFLWTALGSTIFCGGLMLLGNALGHHLDQILPLFHHYARLLFVVVAAAIVVAAGIALLRRKRPA</sequence>
<dbReference type="PANTHER" id="PTHR42709">
    <property type="entry name" value="ALKALINE PHOSPHATASE LIKE PROTEIN"/>
    <property type="match status" value="1"/>
</dbReference>
<dbReference type="AlphaFoldDB" id="E6PFH4"/>
<name>E6PFH4_9ZZZZ</name>
<evidence type="ECO:0000259" key="2">
    <source>
        <dbReference type="Pfam" id="PF09335"/>
    </source>
</evidence>
<reference evidence="3" key="1">
    <citation type="submission" date="2009-10" db="EMBL/GenBank/DDBJ databases">
        <title>Diversity of trophic interactions inside an arsenic-rich microbial ecosystem.</title>
        <authorList>
            <person name="Bertin P.N."/>
            <person name="Heinrich-Salmeron A."/>
            <person name="Pelletier E."/>
            <person name="Goulhen-Chollet F."/>
            <person name="Arsene-Ploetze F."/>
            <person name="Gallien S."/>
            <person name="Calteau A."/>
            <person name="Vallenet D."/>
            <person name="Casiot C."/>
            <person name="Chane-Woon-Ming B."/>
            <person name="Giloteaux L."/>
            <person name="Barakat M."/>
            <person name="Bonnefoy V."/>
            <person name="Bruneel O."/>
            <person name="Chandler M."/>
            <person name="Cleiss J."/>
            <person name="Duran R."/>
            <person name="Elbaz-Poulichet F."/>
            <person name="Fonknechten N."/>
            <person name="Lauga B."/>
            <person name="Mornico D."/>
            <person name="Ortet P."/>
            <person name="Schaeffer C."/>
            <person name="Siguier P."/>
            <person name="Alexander Thil Smith A."/>
            <person name="Van Dorsselaer A."/>
            <person name="Weissenbach J."/>
            <person name="Medigue C."/>
            <person name="Le Paslier D."/>
        </authorList>
    </citation>
    <scope>NUCLEOTIDE SEQUENCE</scope>
</reference>
<feature type="transmembrane region" description="Helical" evidence="1">
    <location>
        <begin position="51"/>
        <end position="73"/>
    </location>
</feature>
<evidence type="ECO:0000256" key="1">
    <source>
        <dbReference type="SAM" id="Phobius"/>
    </source>
</evidence>
<dbReference type="InterPro" id="IPR051311">
    <property type="entry name" value="DedA_domain"/>
</dbReference>
<organism evidence="3">
    <name type="scientific">mine drainage metagenome</name>
    <dbReference type="NCBI Taxonomy" id="410659"/>
    <lineage>
        <taxon>unclassified sequences</taxon>
        <taxon>metagenomes</taxon>
        <taxon>ecological metagenomes</taxon>
    </lineage>
</organism>
<dbReference type="EMBL" id="CABL01000006">
    <property type="protein sequence ID" value="CBH75210.1"/>
    <property type="molecule type" value="Genomic_DNA"/>
</dbReference>
<feature type="transmembrane region" description="Helical" evidence="1">
    <location>
        <begin position="172"/>
        <end position="194"/>
    </location>
</feature>
<dbReference type="GO" id="GO:0005886">
    <property type="term" value="C:plasma membrane"/>
    <property type="evidence" value="ECO:0007669"/>
    <property type="project" value="TreeGrafter"/>
</dbReference>
<evidence type="ECO:0000313" key="3">
    <source>
        <dbReference type="EMBL" id="CBH75210.1"/>
    </source>
</evidence>
<gene>
    <name evidence="3" type="ORF">CARN1_1535</name>
</gene>
<feature type="transmembrane region" description="Helical" evidence="1">
    <location>
        <begin position="12"/>
        <end position="31"/>
    </location>
</feature>
<protein>
    <submittedName>
        <fullName evidence="3">Putative DedA family protein</fullName>
    </submittedName>
</protein>
<comment type="caution">
    <text evidence="3">The sequence shown here is derived from an EMBL/GenBank/DDBJ whole genome shotgun (WGS) entry which is preliminary data.</text>
</comment>
<keyword evidence="1" id="KW-0472">Membrane</keyword>
<feature type="domain" description="VTT" evidence="2">
    <location>
        <begin position="37"/>
        <end position="156"/>
    </location>
</feature>
<accession>E6PFH4</accession>
<dbReference type="InterPro" id="IPR032816">
    <property type="entry name" value="VTT_dom"/>
</dbReference>